<dbReference type="InterPro" id="IPR008983">
    <property type="entry name" value="Tumour_necrosis_fac-like_dom"/>
</dbReference>
<evidence type="ECO:0000256" key="17">
    <source>
        <dbReference type="ARBA" id="ARBA00074586"/>
    </source>
</evidence>
<keyword evidence="4" id="KW-1003">Cell membrane</keyword>
<evidence type="ECO:0000256" key="6">
    <source>
        <dbReference type="ARBA" id="ARBA00022525"/>
    </source>
</evidence>
<dbReference type="GO" id="GO:0006915">
    <property type="term" value="P:apoptotic process"/>
    <property type="evidence" value="ECO:0007669"/>
    <property type="project" value="UniProtKB-KW"/>
</dbReference>
<evidence type="ECO:0000256" key="15">
    <source>
        <dbReference type="ARBA" id="ARBA00055277"/>
    </source>
</evidence>
<dbReference type="SMART" id="SM00207">
    <property type="entry name" value="TNF"/>
    <property type="match status" value="1"/>
</dbReference>
<comment type="similarity">
    <text evidence="3">Belongs to the tumor necrosis factor family.</text>
</comment>
<sequence length="299" mass="33976">MGVSSSVSLQRVGCCLLAFFLFQCLCVSLTFLYLNQELKQIQKAYSQSSVACLMGDGLVSGPGDALEVLDSVNAPRREDACWQFKTQIQKLTEQILSNRYEQDMSMAVKGEISRFLDYPTLTHTDVRPSSPKVAAHVTGDYKGEFEPTGGRTVRELHGQKIKTWESQRGLAFLYSVEYEAGELIIPRTGLYYIYGQTYFRYREAESDDDSQSGDSYRTSRNKQMVQYIYKKINYPVPILLMKNARTTCWAKDSEYGLYSIYQGGVFELKYRDRIFVTVSNASLIDMDGESSYFGAFLIS</sequence>
<dbReference type="GO" id="GO:0005164">
    <property type="term" value="F:tumor necrosis factor receptor binding"/>
    <property type="evidence" value="ECO:0007669"/>
    <property type="project" value="InterPro"/>
</dbReference>
<evidence type="ECO:0000256" key="18">
    <source>
        <dbReference type="ARBA" id="ARBA00083215"/>
    </source>
</evidence>
<dbReference type="EMBL" id="JW872272">
    <property type="protein sequence ID" value="AFP04790.1"/>
    <property type="molecule type" value="mRNA"/>
</dbReference>
<protein>
    <recommendedName>
        <fullName evidence="17">Tumor necrosis factor ligand superfamily member 10</fullName>
    </recommendedName>
    <alternativeName>
        <fullName evidence="18">TNF-related apoptosis-inducing ligand</fullName>
    </alternativeName>
</protein>
<evidence type="ECO:0000256" key="2">
    <source>
        <dbReference type="ARBA" id="ARBA00004613"/>
    </source>
</evidence>
<dbReference type="AlphaFoldDB" id="V9L1K1"/>
<evidence type="ECO:0000256" key="20">
    <source>
        <dbReference type="SAM" id="Phobius"/>
    </source>
</evidence>
<dbReference type="GO" id="GO:0005125">
    <property type="term" value="F:cytokine activity"/>
    <property type="evidence" value="ECO:0007669"/>
    <property type="project" value="UniProtKB-KW"/>
</dbReference>
<evidence type="ECO:0000256" key="9">
    <source>
        <dbReference type="ARBA" id="ARBA00022703"/>
    </source>
</evidence>
<evidence type="ECO:0000256" key="19">
    <source>
        <dbReference type="PIRSR" id="PIRSR038013-50"/>
    </source>
</evidence>
<dbReference type="GO" id="GO:0005615">
    <property type="term" value="C:extracellular space"/>
    <property type="evidence" value="ECO:0007669"/>
    <property type="project" value="UniProtKB-KW"/>
</dbReference>
<dbReference type="GO" id="GO:2001238">
    <property type="term" value="P:positive regulation of extrinsic apoptotic signaling pathway"/>
    <property type="evidence" value="ECO:0007669"/>
    <property type="project" value="UniProtKB-ARBA"/>
</dbReference>
<feature type="binding site" evidence="19">
    <location>
        <position position="248"/>
    </location>
    <ligand>
        <name>Zn(2+)</name>
        <dbReference type="ChEBI" id="CHEBI:29105"/>
        <note>ligand shared between all trimeric partners</note>
    </ligand>
</feature>
<dbReference type="SUPFAM" id="SSF49842">
    <property type="entry name" value="TNF-like"/>
    <property type="match status" value="1"/>
</dbReference>
<dbReference type="PIRSF" id="PIRSF038013">
    <property type="entry name" value="TNF10_TNF11"/>
    <property type="match status" value="1"/>
</dbReference>
<dbReference type="Gene3D" id="2.60.120.40">
    <property type="match status" value="1"/>
</dbReference>
<comment type="subunit">
    <text evidence="16">Homotrimer. One TNFSF10 homotrimer interacts with three TNFSF10A mononers. One TNFSF10 homotrimer interacts with three TNFSF10B mononers.</text>
</comment>
<dbReference type="PANTHER" id="PTHR11471:SF27">
    <property type="entry name" value="TUMOR NECROSIS FACTOR LIGAND SUPERFAMILY MEMBER 10"/>
    <property type="match status" value="1"/>
</dbReference>
<feature type="domain" description="THD" evidence="21">
    <location>
        <begin position="133"/>
        <end position="298"/>
    </location>
</feature>
<evidence type="ECO:0000256" key="7">
    <source>
        <dbReference type="ARBA" id="ARBA00022553"/>
    </source>
</evidence>
<evidence type="ECO:0000256" key="5">
    <source>
        <dbReference type="ARBA" id="ARBA00022514"/>
    </source>
</evidence>
<comment type="subcellular location">
    <subcellularLocation>
        <location evidence="1">Cell membrane</location>
        <topology evidence="1">Single-pass type II membrane protein</topology>
    </subcellularLocation>
    <subcellularLocation>
        <location evidence="2">Secreted</location>
    </subcellularLocation>
</comment>
<keyword evidence="9" id="KW-0053">Apoptosis</keyword>
<dbReference type="PROSITE" id="PS00251">
    <property type="entry name" value="THD_1"/>
    <property type="match status" value="1"/>
</dbReference>
<evidence type="ECO:0000259" key="21">
    <source>
        <dbReference type="PROSITE" id="PS50049"/>
    </source>
</evidence>
<keyword evidence="12" id="KW-0735">Signal-anchor</keyword>
<keyword evidence="5" id="KW-0202">Cytokine</keyword>
<reference evidence="22" key="1">
    <citation type="journal article" date="2014" name="Nature">
        <title>Elephant shark genome provides unique insights into gnathostome evolution.</title>
        <authorList>
            <consortium name="International Elephant Shark Genome Sequencing Consortium"/>
            <person name="Venkatesh B."/>
            <person name="Lee A.P."/>
            <person name="Ravi V."/>
            <person name="Maurya A.K."/>
            <person name="Lian M.M."/>
            <person name="Swann J.B."/>
            <person name="Ohta Y."/>
            <person name="Flajnik M.F."/>
            <person name="Sutoh Y."/>
            <person name="Kasahara M."/>
            <person name="Hoon S."/>
            <person name="Gangu V."/>
            <person name="Roy S.W."/>
            <person name="Irimia M."/>
            <person name="Korzh V."/>
            <person name="Kondrychyn I."/>
            <person name="Lim Z.W."/>
            <person name="Tay B.H."/>
            <person name="Tohari S."/>
            <person name="Kong K.W."/>
            <person name="Ho S."/>
            <person name="Lorente-Galdos B."/>
            <person name="Quilez J."/>
            <person name="Marques-Bonet T."/>
            <person name="Raney B.J."/>
            <person name="Ingham P.W."/>
            <person name="Tay A."/>
            <person name="Hillier L.W."/>
            <person name="Minx P."/>
            <person name="Boehm T."/>
            <person name="Wilson R.K."/>
            <person name="Brenner S."/>
            <person name="Warren W.C."/>
        </authorList>
    </citation>
    <scope>NUCLEOTIDE SEQUENCE</scope>
    <source>
        <tissue evidence="22">Heart</tissue>
    </source>
</reference>
<evidence type="ECO:0000313" key="22">
    <source>
        <dbReference type="EMBL" id="AFP04790.1"/>
    </source>
</evidence>
<keyword evidence="10 19" id="KW-0479">Metal-binding</keyword>
<keyword evidence="11 19" id="KW-0862">Zinc</keyword>
<organism evidence="22">
    <name type="scientific">Callorhinchus milii</name>
    <name type="common">Ghost shark</name>
    <dbReference type="NCBI Taxonomy" id="7868"/>
    <lineage>
        <taxon>Eukaryota</taxon>
        <taxon>Metazoa</taxon>
        <taxon>Chordata</taxon>
        <taxon>Craniata</taxon>
        <taxon>Vertebrata</taxon>
        <taxon>Chondrichthyes</taxon>
        <taxon>Holocephali</taxon>
        <taxon>Chimaeriformes</taxon>
        <taxon>Callorhinchidae</taxon>
        <taxon>Callorhinchus</taxon>
    </lineage>
</organism>
<evidence type="ECO:0000256" key="11">
    <source>
        <dbReference type="ARBA" id="ARBA00022833"/>
    </source>
</evidence>
<evidence type="ECO:0000256" key="1">
    <source>
        <dbReference type="ARBA" id="ARBA00004401"/>
    </source>
</evidence>
<dbReference type="InterPro" id="IPR006052">
    <property type="entry name" value="TNF_dom"/>
</dbReference>
<dbReference type="PANTHER" id="PTHR11471">
    <property type="entry name" value="TUMOR NECROSIS FACTOR FAMILY MEMBER"/>
    <property type="match status" value="1"/>
</dbReference>
<dbReference type="CDD" id="cd00184">
    <property type="entry name" value="TNF"/>
    <property type="match status" value="1"/>
</dbReference>
<evidence type="ECO:0000256" key="3">
    <source>
        <dbReference type="ARBA" id="ARBA00008670"/>
    </source>
</evidence>
<accession>V9L1K1</accession>
<name>V9L1K1_CALMI</name>
<keyword evidence="7" id="KW-0597">Phosphoprotein</keyword>
<proteinExistence type="evidence at transcript level"/>
<dbReference type="InterPro" id="IPR017355">
    <property type="entry name" value="TNF_ligand_10/11"/>
</dbReference>
<keyword evidence="8 20" id="KW-0812">Transmembrane</keyword>
<dbReference type="Pfam" id="PF00229">
    <property type="entry name" value="TNF"/>
    <property type="match status" value="1"/>
</dbReference>
<dbReference type="InterPro" id="IPR021184">
    <property type="entry name" value="TNF_CS"/>
</dbReference>
<dbReference type="PROSITE" id="PS50049">
    <property type="entry name" value="THD_2"/>
    <property type="match status" value="1"/>
</dbReference>
<evidence type="ECO:0000256" key="4">
    <source>
        <dbReference type="ARBA" id="ARBA00022475"/>
    </source>
</evidence>
<keyword evidence="6" id="KW-0964">Secreted</keyword>
<dbReference type="GO" id="GO:0005886">
    <property type="term" value="C:plasma membrane"/>
    <property type="evidence" value="ECO:0007669"/>
    <property type="project" value="UniProtKB-SubCell"/>
</dbReference>
<feature type="transmembrane region" description="Helical" evidence="20">
    <location>
        <begin position="12"/>
        <end position="34"/>
    </location>
</feature>
<evidence type="ECO:0000256" key="12">
    <source>
        <dbReference type="ARBA" id="ARBA00022968"/>
    </source>
</evidence>
<keyword evidence="13 20" id="KW-1133">Transmembrane helix</keyword>
<evidence type="ECO:0000256" key="13">
    <source>
        <dbReference type="ARBA" id="ARBA00022989"/>
    </source>
</evidence>
<dbReference type="GO" id="GO:0006955">
    <property type="term" value="P:immune response"/>
    <property type="evidence" value="ECO:0007669"/>
    <property type="project" value="InterPro"/>
</dbReference>
<dbReference type="GO" id="GO:0046872">
    <property type="term" value="F:metal ion binding"/>
    <property type="evidence" value="ECO:0007669"/>
    <property type="project" value="UniProtKB-KW"/>
</dbReference>
<evidence type="ECO:0000256" key="14">
    <source>
        <dbReference type="ARBA" id="ARBA00023136"/>
    </source>
</evidence>
<evidence type="ECO:0000256" key="10">
    <source>
        <dbReference type="ARBA" id="ARBA00022723"/>
    </source>
</evidence>
<evidence type="ECO:0000256" key="8">
    <source>
        <dbReference type="ARBA" id="ARBA00022692"/>
    </source>
</evidence>
<dbReference type="FunFam" id="2.60.120.40:FF:000014">
    <property type="entry name" value="Tumor necrosis factor ligand superfamily member"/>
    <property type="match status" value="1"/>
</dbReference>
<keyword evidence="14 20" id="KW-0472">Membrane</keyword>
<comment type="function">
    <text evidence="15">Cytokine that binds to TNFRSF10A/TRAILR1, TNFRSF10B/TRAILR2, TNFRSF10C/TRAILR3, TNFRSF10D/TRAILR4 and possibly also to TNFRSF11B/OPG. Induces apoptosis. Its activity may be modulated by binding to the decoy receptors TNFRSF10C/TRAILR3, TNFRSF10D/TRAILR4 and TNFRSF11B/OPG that cannot induce apoptosis.</text>
</comment>
<evidence type="ECO:0000256" key="16">
    <source>
        <dbReference type="ARBA" id="ARBA00063957"/>
    </source>
</evidence>